<dbReference type="InterPro" id="IPR003660">
    <property type="entry name" value="HAMP_dom"/>
</dbReference>
<keyword evidence="1" id="KW-0145">Chemotaxis</keyword>
<comment type="similarity">
    <text evidence="2">Belongs to the methyl-accepting chemotaxis (MCP) protein family.</text>
</comment>
<dbReference type="InterPro" id="IPR004089">
    <property type="entry name" value="MCPsignal_dom"/>
</dbReference>
<feature type="compositionally biased region" description="Basic and acidic residues" evidence="4">
    <location>
        <begin position="629"/>
        <end position="640"/>
    </location>
</feature>
<evidence type="ECO:0000259" key="6">
    <source>
        <dbReference type="PROSITE" id="PS50885"/>
    </source>
</evidence>
<dbReference type="InterPro" id="IPR004090">
    <property type="entry name" value="Chemotax_Me-accpt_rcpt"/>
</dbReference>
<feature type="compositionally biased region" description="Polar residues" evidence="4">
    <location>
        <begin position="385"/>
        <end position="394"/>
    </location>
</feature>
<feature type="compositionally biased region" description="Low complexity" evidence="4">
    <location>
        <begin position="350"/>
        <end position="383"/>
    </location>
</feature>
<dbReference type="GO" id="GO:0006935">
    <property type="term" value="P:chemotaxis"/>
    <property type="evidence" value="ECO:0007669"/>
    <property type="project" value="UniProtKB-KW"/>
</dbReference>
<dbReference type="InterPro" id="IPR051310">
    <property type="entry name" value="MCP_chemotaxis"/>
</dbReference>
<keyword evidence="3" id="KW-0807">Transducer</keyword>
<dbReference type="Gene3D" id="1.10.287.950">
    <property type="entry name" value="Methyl-accepting chemotaxis protein"/>
    <property type="match status" value="1"/>
</dbReference>
<dbReference type="Pfam" id="PF21927">
    <property type="entry name" value="McpB_HAMP_2"/>
    <property type="match status" value="1"/>
</dbReference>
<dbReference type="SMART" id="SM00283">
    <property type="entry name" value="MA"/>
    <property type="match status" value="1"/>
</dbReference>
<dbReference type="InterPro" id="IPR054421">
    <property type="entry name" value="McpB_HAMP_2nd"/>
</dbReference>
<dbReference type="PANTHER" id="PTHR43531">
    <property type="entry name" value="PROTEIN ICFG"/>
    <property type="match status" value="1"/>
</dbReference>
<feature type="compositionally biased region" description="Basic and acidic residues" evidence="4">
    <location>
        <begin position="397"/>
        <end position="407"/>
    </location>
</feature>
<proteinExistence type="inferred from homology"/>
<keyword evidence="8" id="KW-1185">Reference proteome</keyword>
<sequence length="640" mass="68461">MMINPFKAVSAAHLQQEIARVENAIAQGDLSARLQPTDCNASTASMMDAINGLLDKSLSPVSALGTSLRRVIDEHARGDIDVIIPPENFRGEIATIAADINHLVDAHIAVKKMAMSVVREFSVGNFEAPLEQLPGKKAFINDTIETLRRNLVGLISDMSHMAAEHDRGDIDVMIDDRKFEGDFGVVARGINEMVAGHIAVKKKAMACIKAFGEGDFNAPMERLPGKKVFINETIETLRENLRAITSEIQMLIGAATAGRLGERGNERRFVGDFATLISGINGMLDATILPIEEGNRVLSKLSVGDLGERVELECHGDHQKMRDSINTLVENLRTFARNVSIAANEVADGSSQMASSSQQLSQGATEQAASAEEASASMEQMAANIKQNADNAAQTEKIARQSSKDAELSGATVDKAVTAMRTIAEKISIVQEIARQTDLLALNAAVEAARAGEHGKGFAVVASEVRKLAERSQSAAAEIVSVSAETVKAASEAGEMLGRLVPDIRRTAELVTEISAACREQDIGAAQINEAIQQLDKVTQQNASASEQISSTSDGLAARAEELQHTTAFFQLGEERGFTQAAPRPQQRTVRAKPTPSARPKASPVKQNSVAHQKERLSGFALDLTAGGADKEDNDFGRAA</sequence>
<dbReference type="PANTHER" id="PTHR43531:SF11">
    <property type="entry name" value="METHYL-ACCEPTING CHEMOTAXIS PROTEIN 3"/>
    <property type="match status" value="1"/>
</dbReference>
<evidence type="ECO:0000256" key="2">
    <source>
        <dbReference type="ARBA" id="ARBA00029447"/>
    </source>
</evidence>
<dbReference type="PRINTS" id="PR00260">
    <property type="entry name" value="CHEMTRNSDUCR"/>
</dbReference>
<evidence type="ECO:0000256" key="3">
    <source>
        <dbReference type="PROSITE-ProRule" id="PRU00284"/>
    </source>
</evidence>
<dbReference type="SMART" id="SM00304">
    <property type="entry name" value="HAMP"/>
    <property type="match status" value="3"/>
</dbReference>
<evidence type="ECO:0000313" key="7">
    <source>
        <dbReference type="EMBL" id="MBB4613389.1"/>
    </source>
</evidence>
<gene>
    <name evidence="7" type="ORF">GGR37_001664</name>
</gene>
<accession>A0A7W7AAE9</accession>
<dbReference type="PROSITE" id="PS50885">
    <property type="entry name" value="HAMP"/>
    <property type="match status" value="1"/>
</dbReference>
<evidence type="ECO:0000256" key="1">
    <source>
        <dbReference type="ARBA" id="ARBA00022500"/>
    </source>
</evidence>
<dbReference type="Proteomes" id="UP000538566">
    <property type="component" value="Unassembled WGS sequence"/>
</dbReference>
<dbReference type="Pfam" id="PF18575">
    <property type="entry name" value="HAMP_N3"/>
    <property type="match status" value="2"/>
</dbReference>
<protein>
    <submittedName>
        <fullName evidence="7">Methyl-accepting chemotaxis protein</fullName>
    </submittedName>
</protein>
<feature type="region of interest" description="Disordered" evidence="4">
    <location>
        <begin position="350"/>
        <end position="410"/>
    </location>
</feature>
<dbReference type="EMBL" id="JACHOA010000003">
    <property type="protein sequence ID" value="MBB4613389.1"/>
    <property type="molecule type" value="Genomic_DNA"/>
</dbReference>
<evidence type="ECO:0000259" key="5">
    <source>
        <dbReference type="PROSITE" id="PS50111"/>
    </source>
</evidence>
<dbReference type="CDD" id="cd17528">
    <property type="entry name" value="HAMP_III"/>
    <property type="match status" value="2"/>
</dbReference>
<organism evidence="7 8">
    <name type="scientific">Novosphingobium taihuense</name>
    <dbReference type="NCBI Taxonomy" id="260085"/>
    <lineage>
        <taxon>Bacteria</taxon>
        <taxon>Pseudomonadati</taxon>
        <taxon>Pseudomonadota</taxon>
        <taxon>Alphaproteobacteria</taxon>
        <taxon>Sphingomonadales</taxon>
        <taxon>Sphingomonadaceae</taxon>
        <taxon>Novosphingobium</taxon>
    </lineage>
</organism>
<dbReference type="Gene3D" id="1.20.120.1530">
    <property type="match status" value="3"/>
</dbReference>
<evidence type="ECO:0000313" key="8">
    <source>
        <dbReference type="Proteomes" id="UP000538566"/>
    </source>
</evidence>
<dbReference type="SUPFAM" id="SSF58104">
    <property type="entry name" value="Methyl-accepting chemotaxis protein (MCP) signaling domain"/>
    <property type="match status" value="1"/>
</dbReference>
<dbReference type="GO" id="GO:0005886">
    <property type="term" value="C:plasma membrane"/>
    <property type="evidence" value="ECO:0007669"/>
    <property type="project" value="TreeGrafter"/>
</dbReference>
<dbReference type="Pfam" id="PF18947">
    <property type="entry name" value="HAMP_2"/>
    <property type="match status" value="1"/>
</dbReference>
<dbReference type="GO" id="GO:0007165">
    <property type="term" value="P:signal transduction"/>
    <property type="evidence" value="ECO:0007669"/>
    <property type="project" value="UniProtKB-KW"/>
</dbReference>
<dbReference type="RefSeq" id="WP_246415530.1">
    <property type="nucleotide sequence ID" value="NZ_JACHOA010000003.1"/>
</dbReference>
<dbReference type="PROSITE" id="PS50111">
    <property type="entry name" value="CHEMOTAXIS_TRANSDUC_2"/>
    <property type="match status" value="1"/>
</dbReference>
<comment type="caution">
    <text evidence="7">The sequence shown here is derived from an EMBL/GenBank/DDBJ whole genome shotgun (WGS) entry which is preliminary data.</text>
</comment>
<reference evidence="7 8" key="1">
    <citation type="submission" date="2020-08" db="EMBL/GenBank/DDBJ databases">
        <title>Genomic Encyclopedia of Type Strains, Phase IV (KMG-IV): sequencing the most valuable type-strain genomes for metagenomic binning, comparative biology and taxonomic classification.</title>
        <authorList>
            <person name="Goeker M."/>
        </authorList>
    </citation>
    <scope>NUCLEOTIDE SEQUENCE [LARGE SCALE GENOMIC DNA]</scope>
    <source>
        <strain evidence="7 8">DSM 17507</strain>
    </source>
</reference>
<name>A0A7W7AAE9_9SPHN</name>
<dbReference type="InterPro" id="IPR041395">
    <property type="entry name" value="McpB_HAMP_3rd"/>
</dbReference>
<feature type="domain" description="HAMP" evidence="6">
    <location>
        <begin position="296"/>
        <end position="337"/>
    </location>
</feature>
<dbReference type="GO" id="GO:0004888">
    <property type="term" value="F:transmembrane signaling receptor activity"/>
    <property type="evidence" value="ECO:0007669"/>
    <property type="project" value="InterPro"/>
</dbReference>
<evidence type="ECO:0000256" key="4">
    <source>
        <dbReference type="SAM" id="MobiDB-lite"/>
    </source>
</evidence>
<dbReference type="AlphaFoldDB" id="A0A7W7AAE9"/>
<dbReference type="Pfam" id="PF00015">
    <property type="entry name" value="MCPsignal"/>
    <property type="match status" value="1"/>
</dbReference>
<feature type="domain" description="Methyl-accepting transducer" evidence="5">
    <location>
        <begin position="342"/>
        <end position="557"/>
    </location>
</feature>
<feature type="region of interest" description="Disordered" evidence="4">
    <location>
        <begin position="574"/>
        <end position="640"/>
    </location>
</feature>
<dbReference type="CDD" id="cd17527">
    <property type="entry name" value="HAMP_II"/>
    <property type="match status" value="1"/>
</dbReference>